<gene>
    <name evidence="8" type="primary">atpH</name>
    <name evidence="9" type="ORF">SAMN05421721_11454</name>
</gene>
<dbReference type="InterPro" id="IPR026015">
    <property type="entry name" value="ATP_synth_OSCP/delta_N_sf"/>
</dbReference>
<dbReference type="GO" id="GO:0045259">
    <property type="term" value="C:proton-transporting ATP synthase complex"/>
    <property type="evidence" value="ECO:0007669"/>
    <property type="project" value="UniProtKB-KW"/>
</dbReference>
<dbReference type="EMBL" id="FOUO01000014">
    <property type="protein sequence ID" value="SFM61266.1"/>
    <property type="molecule type" value="Genomic_DNA"/>
</dbReference>
<comment type="function">
    <text evidence="8">This protein is part of the stalk that links CF(0) to CF(1). It either transmits conformational changes from CF(0) to CF(1) or is implicated in proton conduction.</text>
</comment>
<sequence length="178" mass="19704">MSEQTTAARPYAKAVFEVAREAGKLADWSERLAFMSAVARDPDMRGFLDNPRITREARAQAFIEVCEGHIDDHGRNMLRLLAENGRLALLPEIADLFEEMKAEAEKKVEARVVAARDLDAKQKEGIARALKQRLGCEVELTCEVDDRLIGGAVIRAGDLVIDGSVRGRLERLASSLSR</sequence>
<dbReference type="PROSITE" id="PS00389">
    <property type="entry name" value="ATPASE_DELTA"/>
    <property type="match status" value="1"/>
</dbReference>
<evidence type="ECO:0000256" key="6">
    <source>
        <dbReference type="ARBA" id="ARBA00023196"/>
    </source>
</evidence>
<dbReference type="PRINTS" id="PR00125">
    <property type="entry name" value="ATPASEDELTA"/>
</dbReference>
<dbReference type="SUPFAM" id="SSF47928">
    <property type="entry name" value="N-terminal domain of the delta subunit of the F1F0-ATP synthase"/>
    <property type="match status" value="1"/>
</dbReference>
<keyword evidence="7 8" id="KW-0066">ATP synthesis</keyword>
<evidence type="ECO:0000256" key="8">
    <source>
        <dbReference type="HAMAP-Rule" id="MF_01416"/>
    </source>
</evidence>
<keyword evidence="4 8" id="KW-0406">Ion transport</keyword>
<organism evidence="9 10">
    <name type="scientific">Ectothiorhodospira mobilis</name>
    <dbReference type="NCBI Taxonomy" id="195064"/>
    <lineage>
        <taxon>Bacteria</taxon>
        <taxon>Pseudomonadati</taxon>
        <taxon>Pseudomonadota</taxon>
        <taxon>Gammaproteobacteria</taxon>
        <taxon>Chromatiales</taxon>
        <taxon>Ectothiorhodospiraceae</taxon>
        <taxon>Ectothiorhodospira</taxon>
    </lineage>
</organism>
<keyword evidence="3 8" id="KW-0375">Hydrogen ion transport</keyword>
<keyword evidence="5 8" id="KW-0472">Membrane</keyword>
<evidence type="ECO:0000256" key="5">
    <source>
        <dbReference type="ARBA" id="ARBA00023136"/>
    </source>
</evidence>
<dbReference type="NCBIfam" id="NF004402">
    <property type="entry name" value="PRK05758.2-2"/>
    <property type="match status" value="1"/>
</dbReference>
<name>A0A1I4S9T2_ECTMO</name>
<dbReference type="RefSeq" id="WP_090486565.1">
    <property type="nucleotide sequence ID" value="NZ_FOUO01000014.1"/>
</dbReference>
<dbReference type="Proteomes" id="UP000199556">
    <property type="component" value="Unassembled WGS sequence"/>
</dbReference>
<dbReference type="AlphaFoldDB" id="A0A1I4S9T2"/>
<accession>A0A1I4S9T2</accession>
<dbReference type="PANTHER" id="PTHR11910">
    <property type="entry name" value="ATP SYNTHASE DELTA CHAIN"/>
    <property type="match status" value="1"/>
</dbReference>
<dbReference type="InterPro" id="IPR000711">
    <property type="entry name" value="ATPase_OSCP/dsu"/>
</dbReference>
<evidence type="ECO:0000256" key="4">
    <source>
        <dbReference type="ARBA" id="ARBA00023065"/>
    </source>
</evidence>
<dbReference type="NCBIfam" id="TIGR01145">
    <property type="entry name" value="ATP_synt_delta"/>
    <property type="match status" value="1"/>
</dbReference>
<keyword evidence="2 8" id="KW-0813">Transport</keyword>
<evidence type="ECO:0000313" key="10">
    <source>
        <dbReference type="Proteomes" id="UP000199556"/>
    </source>
</evidence>
<dbReference type="GO" id="GO:0005886">
    <property type="term" value="C:plasma membrane"/>
    <property type="evidence" value="ECO:0007669"/>
    <property type="project" value="UniProtKB-SubCell"/>
</dbReference>
<protein>
    <recommendedName>
        <fullName evidence="8">ATP synthase subunit delta</fullName>
    </recommendedName>
    <alternativeName>
        <fullName evidence="8">ATP synthase F(1) sector subunit delta</fullName>
    </alternativeName>
    <alternativeName>
        <fullName evidence="8">F-type ATPase subunit delta</fullName>
        <shortName evidence="8">F-ATPase subunit delta</shortName>
    </alternativeName>
</protein>
<proteinExistence type="inferred from homology"/>
<reference evidence="9 10" key="1">
    <citation type="submission" date="2016-10" db="EMBL/GenBank/DDBJ databases">
        <authorList>
            <person name="de Groot N.N."/>
        </authorList>
    </citation>
    <scope>NUCLEOTIDE SEQUENCE [LARGE SCALE GENOMIC DNA]</scope>
    <source>
        <strain evidence="9 10">DSM 4180</strain>
    </source>
</reference>
<dbReference type="InterPro" id="IPR020781">
    <property type="entry name" value="ATPase_OSCP/d_CS"/>
</dbReference>
<dbReference type="HAMAP" id="MF_01416">
    <property type="entry name" value="ATP_synth_delta_bact"/>
    <property type="match status" value="1"/>
</dbReference>
<comment type="subcellular location">
    <subcellularLocation>
        <location evidence="8">Cell membrane</location>
        <topology evidence="8">Peripheral membrane protein</topology>
    </subcellularLocation>
    <subcellularLocation>
        <location evidence="1">Membrane</location>
    </subcellularLocation>
</comment>
<comment type="similarity">
    <text evidence="8">Belongs to the ATPase delta chain family.</text>
</comment>
<dbReference type="GO" id="GO:0046933">
    <property type="term" value="F:proton-transporting ATP synthase activity, rotational mechanism"/>
    <property type="evidence" value="ECO:0007669"/>
    <property type="project" value="UniProtKB-UniRule"/>
</dbReference>
<evidence type="ECO:0000256" key="7">
    <source>
        <dbReference type="ARBA" id="ARBA00023310"/>
    </source>
</evidence>
<dbReference type="Gene3D" id="1.10.520.20">
    <property type="entry name" value="N-terminal domain of the delta subunit of the F1F0-ATP synthase"/>
    <property type="match status" value="1"/>
</dbReference>
<keyword evidence="8" id="KW-1003">Cell membrane</keyword>
<evidence type="ECO:0000313" key="9">
    <source>
        <dbReference type="EMBL" id="SFM61266.1"/>
    </source>
</evidence>
<dbReference type="STRING" id="195064.SAMN05421721_11454"/>
<dbReference type="OrthoDB" id="9816221at2"/>
<comment type="function">
    <text evidence="8">F(1)F(0) ATP synthase produces ATP from ADP in the presence of a proton or sodium gradient. F-type ATPases consist of two structural domains, F(1) containing the extramembraneous catalytic core and F(0) containing the membrane proton channel, linked together by a central stalk and a peripheral stalk. During catalysis, ATP synthesis in the catalytic domain of F(1) is coupled via a rotary mechanism of the central stalk subunits to proton translocation.</text>
</comment>
<evidence type="ECO:0000256" key="3">
    <source>
        <dbReference type="ARBA" id="ARBA00022781"/>
    </source>
</evidence>
<keyword evidence="10" id="KW-1185">Reference proteome</keyword>
<evidence type="ECO:0000256" key="2">
    <source>
        <dbReference type="ARBA" id="ARBA00022448"/>
    </source>
</evidence>
<evidence type="ECO:0000256" key="1">
    <source>
        <dbReference type="ARBA" id="ARBA00004370"/>
    </source>
</evidence>
<keyword evidence="6 8" id="KW-0139">CF(1)</keyword>
<dbReference type="Pfam" id="PF00213">
    <property type="entry name" value="OSCP"/>
    <property type="match status" value="1"/>
</dbReference>